<dbReference type="InterPro" id="IPR003661">
    <property type="entry name" value="HisK_dim/P_dom"/>
</dbReference>
<dbReference type="InterPro" id="IPR036890">
    <property type="entry name" value="HATPase_C_sf"/>
</dbReference>
<accession>A0ABM8B0M9</accession>
<dbReference type="EC" id="2.7.13.3" evidence="2"/>
<evidence type="ECO:0000256" key="1">
    <source>
        <dbReference type="ARBA" id="ARBA00000085"/>
    </source>
</evidence>
<dbReference type="EMBL" id="AP026709">
    <property type="protein sequence ID" value="BDQ37131.1"/>
    <property type="molecule type" value="Genomic_DNA"/>
</dbReference>
<dbReference type="CDD" id="cd00082">
    <property type="entry name" value="HisKA"/>
    <property type="match status" value="1"/>
</dbReference>
<gene>
    <name evidence="3" type="ORF">SYK_14910</name>
</gene>
<keyword evidence="4" id="KW-1185">Reference proteome</keyword>
<protein>
    <recommendedName>
        <fullName evidence="2">histidine kinase</fullName>
        <ecNumber evidence="2">2.7.13.3</ecNumber>
    </recommendedName>
</protein>
<dbReference type="Gene3D" id="1.10.287.130">
    <property type="match status" value="1"/>
</dbReference>
<dbReference type="Proteomes" id="UP001317742">
    <property type="component" value="Chromosome"/>
</dbReference>
<dbReference type="Gene3D" id="3.30.565.10">
    <property type="entry name" value="Histidine kinase-like ATPase, C-terminal domain"/>
    <property type="match status" value="1"/>
</dbReference>
<evidence type="ECO:0000256" key="2">
    <source>
        <dbReference type="ARBA" id="ARBA00012438"/>
    </source>
</evidence>
<evidence type="ECO:0000313" key="4">
    <source>
        <dbReference type="Proteomes" id="UP001317742"/>
    </source>
</evidence>
<name>A0ABM8B0M9_9BACT</name>
<organism evidence="3 4">
    <name type="scientific">Pseudodesulfovibrio nedwellii</name>
    <dbReference type="NCBI Taxonomy" id="2973072"/>
    <lineage>
        <taxon>Bacteria</taxon>
        <taxon>Pseudomonadati</taxon>
        <taxon>Thermodesulfobacteriota</taxon>
        <taxon>Desulfovibrionia</taxon>
        <taxon>Desulfovibrionales</taxon>
        <taxon>Desulfovibrionaceae</taxon>
    </lineage>
</organism>
<dbReference type="RefSeq" id="WP_281762989.1">
    <property type="nucleotide sequence ID" value="NZ_AP026709.1"/>
</dbReference>
<reference evidence="3 4" key="1">
    <citation type="submission" date="2022-08" db="EMBL/GenBank/DDBJ databases">
        <title>Genome Sequence of the sulphate-reducing bacterium, Pseudodesulfovibrio sp. SYK.</title>
        <authorList>
            <person name="Kondo R."/>
            <person name="Kataoka T."/>
        </authorList>
    </citation>
    <scope>NUCLEOTIDE SEQUENCE [LARGE SCALE GENOMIC DNA]</scope>
    <source>
        <strain evidence="3 4">SYK</strain>
    </source>
</reference>
<dbReference type="InterPro" id="IPR036097">
    <property type="entry name" value="HisK_dim/P_sf"/>
</dbReference>
<dbReference type="SUPFAM" id="SSF47384">
    <property type="entry name" value="Homodimeric domain of signal transducing histidine kinase"/>
    <property type="match status" value="1"/>
</dbReference>
<proteinExistence type="predicted"/>
<sequence>MTQTMNTREGLKFFGRVSASVSHEIKNVFAVINEAAGLIEDLTLMAERGIPLQPDRLKSAANSIQGQIRRGDSIIKNMNAFAHSTDEDVHEVNLVEILDLTTALATRLADMQQIRLTMGDCEPVSLSANPFDLMQVLHSSIAAAVENMDAGDSLVVSVKPVNGGASFSLSAPGKDVPLKNDESFSSMAQTMNVDVSTDEDLRTTELFLRAQNGAE</sequence>
<evidence type="ECO:0000313" key="3">
    <source>
        <dbReference type="EMBL" id="BDQ37131.1"/>
    </source>
</evidence>
<comment type="catalytic activity">
    <reaction evidence="1">
        <text>ATP + protein L-histidine = ADP + protein N-phospho-L-histidine.</text>
        <dbReference type="EC" id="2.7.13.3"/>
    </reaction>
</comment>